<keyword evidence="3" id="KW-1185">Reference proteome</keyword>
<proteinExistence type="predicted"/>
<feature type="non-terminal residue" evidence="2">
    <location>
        <position position="1"/>
    </location>
</feature>
<feature type="region of interest" description="Disordered" evidence="1">
    <location>
        <begin position="1"/>
        <end position="28"/>
    </location>
</feature>
<dbReference type="AlphaFoldDB" id="A0A392RA90"/>
<comment type="caution">
    <text evidence="2">The sequence shown here is derived from an EMBL/GenBank/DDBJ whole genome shotgun (WGS) entry which is preliminary data.</text>
</comment>
<reference evidence="2 3" key="1">
    <citation type="journal article" date="2018" name="Front. Plant Sci.">
        <title>Red Clover (Trifolium pratense) and Zigzag Clover (T. medium) - A Picture of Genomic Similarities and Differences.</title>
        <authorList>
            <person name="Dluhosova J."/>
            <person name="Istvanek J."/>
            <person name="Nedelnik J."/>
            <person name="Repkova J."/>
        </authorList>
    </citation>
    <scope>NUCLEOTIDE SEQUENCE [LARGE SCALE GENOMIC DNA]</scope>
    <source>
        <strain evidence="3">cv. 10/8</strain>
        <tissue evidence="2">Leaf</tissue>
    </source>
</reference>
<evidence type="ECO:0000313" key="2">
    <source>
        <dbReference type="EMBL" id="MCI32766.1"/>
    </source>
</evidence>
<accession>A0A392RA90</accession>
<sequence>FPSNWSDLPDSVEGSVNAETESSLKTMEAKVESLENELAVMRSSLTAVENAVRDMPAALMTMLEKSMGKSLQISEQCSESEGDWSFR</sequence>
<organism evidence="2 3">
    <name type="scientific">Trifolium medium</name>
    <dbReference type="NCBI Taxonomy" id="97028"/>
    <lineage>
        <taxon>Eukaryota</taxon>
        <taxon>Viridiplantae</taxon>
        <taxon>Streptophyta</taxon>
        <taxon>Embryophyta</taxon>
        <taxon>Tracheophyta</taxon>
        <taxon>Spermatophyta</taxon>
        <taxon>Magnoliopsida</taxon>
        <taxon>eudicotyledons</taxon>
        <taxon>Gunneridae</taxon>
        <taxon>Pentapetalae</taxon>
        <taxon>rosids</taxon>
        <taxon>fabids</taxon>
        <taxon>Fabales</taxon>
        <taxon>Fabaceae</taxon>
        <taxon>Papilionoideae</taxon>
        <taxon>50 kb inversion clade</taxon>
        <taxon>NPAAA clade</taxon>
        <taxon>Hologalegina</taxon>
        <taxon>IRL clade</taxon>
        <taxon>Trifolieae</taxon>
        <taxon>Trifolium</taxon>
    </lineage>
</organism>
<protein>
    <submittedName>
        <fullName evidence="2">Uncharacterized protein</fullName>
    </submittedName>
</protein>
<dbReference type="Proteomes" id="UP000265520">
    <property type="component" value="Unassembled WGS sequence"/>
</dbReference>
<name>A0A392RA90_9FABA</name>
<evidence type="ECO:0000256" key="1">
    <source>
        <dbReference type="SAM" id="MobiDB-lite"/>
    </source>
</evidence>
<evidence type="ECO:0000313" key="3">
    <source>
        <dbReference type="Proteomes" id="UP000265520"/>
    </source>
</evidence>
<dbReference type="EMBL" id="LXQA010198488">
    <property type="protein sequence ID" value="MCI32766.1"/>
    <property type="molecule type" value="Genomic_DNA"/>
</dbReference>